<dbReference type="GO" id="GO:0019031">
    <property type="term" value="C:viral envelope"/>
    <property type="evidence" value="ECO:0007669"/>
    <property type="project" value="UniProtKB-KW"/>
</dbReference>
<evidence type="ECO:0000256" key="12">
    <source>
        <dbReference type="ARBA" id="ARBA00023180"/>
    </source>
</evidence>
<name>A0A0H4M6K1_SUHV</name>
<feature type="transmembrane region" description="Helical" evidence="13">
    <location>
        <begin position="204"/>
        <end position="230"/>
    </location>
</feature>
<organism evidence="14 15">
    <name type="scientific">Suid herpesvirus 1</name>
    <name type="common">SuHV-1</name>
    <name type="synonym">Pseudorabies virus</name>
    <dbReference type="NCBI Taxonomy" id="10345"/>
    <lineage>
        <taxon>Viruses</taxon>
        <taxon>Duplodnaviria</taxon>
        <taxon>Heunggongvirae</taxon>
        <taxon>Peploviricota</taxon>
        <taxon>Herviviricetes</taxon>
        <taxon>Herpesvirales</taxon>
        <taxon>Orthoherpesviridae</taxon>
        <taxon>Alphaherpesvirinae</taxon>
        <taxon>Varicellovirus</taxon>
        <taxon>Varicellovirus suidalpha1</taxon>
    </lineage>
</organism>
<feature type="transmembrane region" description="Helical" evidence="13">
    <location>
        <begin position="273"/>
        <end position="292"/>
    </location>
</feature>
<feature type="transmembrane region" description="Helical" evidence="13">
    <location>
        <begin position="242"/>
        <end position="266"/>
    </location>
</feature>
<feature type="transmembrane region" description="Helical" evidence="13">
    <location>
        <begin position="119"/>
        <end position="143"/>
    </location>
</feature>
<feature type="transmembrane region" description="Helical" evidence="13">
    <location>
        <begin position="155"/>
        <end position="175"/>
    </location>
</feature>
<reference evidence="14 15" key="1">
    <citation type="journal article" date="2015" name="Virology">
        <title>Genomic characterization of emergent pseudorabies virus in China reveals marked sequence divergence: Evidence for the existence of two major genotypes.</title>
        <authorList>
            <person name="Ye C."/>
            <person name="Zhang Q.Z."/>
            <person name="Tian Z.J."/>
            <person name="Zheng H."/>
            <person name="Zhao K."/>
            <person name="Liu F."/>
            <person name="Guo J.C."/>
            <person name="Tong W."/>
            <person name="Jiang C.G."/>
            <person name="Wang S.J."/>
            <person name="Shi M."/>
            <person name="Chang X.B."/>
            <person name="Jiang Y.F."/>
            <person name="Peng J.M."/>
            <person name="Zhou Y.J."/>
            <person name="Tang Y.D."/>
            <person name="Sun M.X."/>
            <person name="Cai X.H."/>
            <person name="An T.Q."/>
            <person name="Tong G.Z."/>
        </authorList>
    </citation>
    <scope>NUCLEOTIDE SEQUENCE [LARGE SCALE GENOMIC DNA]</scope>
    <source>
        <strain evidence="14">JS-2012</strain>
    </source>
</reference>
<evidence type="ECO:0000256" key="1">
    <source>
        <dbReference type="ARBA" id="ARBA00003017"/>
    </source>
</evidence>
<evidence type="ECO:0000256" key="10">
    <source>
        <dbReference type="ARBA" id="ARBA00023136"/>
    </source>
</evidence>
<accession>A0A0H4M6K1</accession>
<keyword evidence="5" id="KW-0946">Virion</keyword>
<evidence type="ECO:0000256" key="6">
    <source>
        <dbReference type="ARBA" id="ARBA00022870"/>
    </source>
</evidence>
<evidence type="ECO:0000313" key="15">
    <source>
        <dbReference type="Proteomes" id="UP000102606"/>
    </source>
</evidence>
<comment type="function">
    <text evidence="1">Envelope glycoprotein important for virion assembly and egress. Plays a role in the correct incorporation of gH-gL into virion membrane. Directs the glycoprotein N (gN) to the host trans-Golgi network.</text>
</comment>
<evidence type="ECO:0000256" key="5">
    <source>
        <dbReference type="ARBA" id="ARBA00022844"/>
    </source>
</evidence>
<keyword evidence="9" id="KW-1039">Host endosome</keyword>
<dbReference type="EMBL" id="KP257591">
    <property type="protein sequence ID" value="AKP23856.1"/>
    <property type="molecule type" value="Genomic_DNA"/>
</dbReference>
<evidence type="ECO:0000313" key="14">
    <source>
        <dbReference type="EMBL" id="AKP23856.1"/>
    </source>
</evidence>
<keyword evidence="3 13" id="KW-0812">Transmembrane</keyword>
<evidence type="ECO:0000256" key="8">
    <source>
        <dbReference type="ARBA" id="ARBA00022989"/>
    </source>
</evidence>
<dbReference type="Proteomes" id="UP000102606">
    <property type="component" value="Segment"/>
</dbReference>
<keyword evidence="10 13" id="KW-0472">Membrane</keyword>
<gene>
    <name evidence="14" type="primary">UL10</name>
</gene>
<feature type="transmembrane region" description="Helical" evidence="13">
    <location>
        <begin position="15"/>
        <end position="38"/>
    </location>
</feature>
<evidence type="ECO:0000256" key="4">
    <source>
        <dbReference type="ARBA" id="ARBA00022812"/>
    </source>
</evidence>
<dbReference type="HAMAP" id="MF_04035">
    <property type="entry name" value="HSV_GM"/>
    <property type="match status" value="1"/>
</dbReference>
<keyword evidence="8 13" id="KW-1133">Transmembrane helix</keyword>
<dbReference type="InterPro" id="IPR000785">
    <property type="entry name" value="Herpes_glycop_M"/>
</dbReference>
<dbReference type="Pfam" id="PF01528">
    <property type="entry name" value="Herpes_glycop"/>
    <property type="match status" value="1"/>
</dbReference>
<evidence type="ECO:0000256" key="9">
    <source>
        <dbReference type="ARBA" id="ARBA00023046"/>
    </source>
</evidence>
<feature type="transmembrane region" description="Helical" evidence="13">
    <location>
        <begin position="84"/>
        <end position="107"/>
    </location>
</feature>
<protein>
    <submittedName>
        <fullName evidence="14">GM</fullName>
    </submittedName>
</protein>
<evidence type="ECO:0000256" key="7">
    <source>
        <dbReference type="ARBA" id="ARBA00022879"/>
    </source>
</evidence>
<keyword evidence="7" id="KW-0261">Viral envelope protein</keyword>
<evidence type="ECO:0000256" key="11">
    <source>
        <dbReference type="ARBA" id="ARBA00023157"/>
    </source>
</evidence>
<evidence type="ECO:0000256" key="2">
    <source>
        <dbReference type="ARBA" id="ARBA00022562"/>
    </source>
</evidence>
<dbReference type="PRINTS" id="PR00333">
    <property type="entry name" value="HSVINTEGRLMP"/>
</dbReference>
<keyword evidence="12" id="KW-0325">Glycoprotein</keyword>
<sequence>MSGPRNAEAVSWRSWLIEVCGFALAALTLVLTLIFASLPEMGFPCFYATVADYDTLNDTSGGVWTRQPLVAPALFLETPTVTSFFGFTATVLLAHALYAVAGAVVLRREAGRLAFQPSVVLYAASTVAAPGTLMLGALCAWTLQAVVLLMAHKQAGLAAAAYITHFVFLALFGACHACKGAGDVRAALAASPPLRRVAVHARAVVTNVVLGAVGLGAAVVGLMLGVLLANSFHISLWKTAEVALAVFTVLALALMVFVEVVVSGYVQVLPTPAFCVLVASAALGVSAHRYFAKFSEALGETHGVVIGTRAVLAVLSLIALAMIVVRLVRACIAHRARGSRFYANVDKARTTARRYLQKRLHGRGNEEYLLAPGMTEDEFDDGDEVVYENLGFE</sequence>
<evidence type="ECO:0000256" key="13">
    <source>
        <dbReference type="SAM" id="Phobius"/>
    </source>
</evidence>
<proteinExistence type="inferred from homology"/>
<keyword evidence="4" id="KW-1040">Host Golgi apparatus</keyword>
<keyword evidence="11" id="KW-1015">Disulfide bond</keyword>
<keyword evidence="2" id="KW-1048">Host nucleus</keyword>
<evidence type="ECO:0000256" key="3">
    <source>
        <dbReference type="ARBA" id="ARBA00022692"/>
    </source>
</evidence>
<keyword evidence="6" id="KW-1043">Host membrane</keyword>
<feature type="transmembrane region" description="Helical" evidence="13">
    <location>
        <begin position="304"/>
        <end position="328"/>
    </location>
</feature>